<keyword evidence="2 7" id="KW-0808">Transferase</keyword>
<sequence length="272" mass="31548">MINKEAACKALKKGGWICLLIGNLLIFSISYFYFFLLFSIINASYSQALFYTFIGIFILFNILYNYYKAAFTDPGTPQETSLESLELSSDSQWCPKCNFSKPPRAHHCSTCNKCVLKMDHHCIWVNNCIGLYNYRYFYLLLFWILIGTFIICAIMWDSFIKILDGDESFTGELSDLNREAVRFAFILCGSMMLGLGLLFALHTYLVLNNLTTIEYTFTDNLVRLNGELPGNRYDLGIKKNWEEVFGKNKWCCFWFLPELWLSKDKPITSINI</sequence>
<dbReference type="InterPro" id="IPR039859">
    <property type="entry name" value="PFA4/ZDH16/20/ERF2-like"/>
</dbReference>
<proteinExistence type="inferred from homology"/>
<comment type="catalytic activity">
    <reaction evidence="7">
        <text>L-cysteinyl-[protein] + hexadecanoyl-CoA = S-hexadecanoyl-L-cysteinyl-[protein] + CoA</text>
        <dbReference type="Rhea" id="RHEA:36683"/>
        <dbReference type="Rhea" id="RHEA-COMP:10131"/>
        <dbReference type="Rhea" id="RHEA-COMP:11032"/>
        <dbReference type="ChEBI" id="CHEBI:29950"/>
        <dbReference type="ChEBI" id="CHEBI:57287"/>
        <dbReference type="ChEBI" id="CHEBI:57379"/>
        <dbReference type="ChEBI" id="CHEBI:74151"/>
        <dbReference type="EC" id="2.3.1.225"/>
    </reaction>
</comment>
<protein>
    <recommendedName>
        <fullName evidence="7">Palmitoyltransferase</fullName>
        <ecNumber evidence="7">2.3.1.225</ecNumber>
    </recommendedName>
</protein>
<keyword evidence="6 7" id="KW-0012">Acyltransferase</keyword>
<dbReference type="GO" id="GO:0019706">
    <property type="term" value="F:protein-cysteine S-palmitoyltransferase activity"/>
    <property type="evidence" value="ECO:0007669"/>
    <property type="project" value="UniProtKB-EC"/>
</dbReference>
<evidence type="ECO:0000313" key="9">
    <source>
        <dbReference type="EMBL" id="CAG9326610.1"/>
    </source>
</evidence>
<evidence type="ECO:0000256" key="3">
    <source>
        <dbReference type="ARBA" id="ARBA00022692"/>
    </source>
</evidence>
<feature type="transmembrane region" description="Helical" evidence="7">
    <location>
        <begin position="48"/>
        <end position="67"/>
    </location>
</feature>
<dbReference type="Proteomes" id="UP001162131">
    <property type="component" value="Unassembled WGS sequence"/>
</dbReference>
<dbReference type="AlphaFoldDB" id="A0AAU9JLU8"/>
<comment type="domain">
    <text evidence="7">The DHHC domain is required for palmitoyltransferase activity.</text>
</comment>
<accession>A0AAU9JLU8</accession>
<feature type="transmembrane region" description="Helical" evidence="7">
    <location>
        <begin position="16"/>
        <end position="36"/>
    </location>
</feature>
<keyword evidence="5 7" id="KW-0472">Membrane</keyword>
<organism evidence="9 10">
    <name type="scientific">Blepharisma stoltei</name>
    <dbReference type="NCBI Taxonomy" id="1481888"/>
    <lineage>
        <taxon>Eukaryota</taxon>
        <taxon>Sar</taxon>
        <taxon>Alveolata</taxon>
        <taxon>Ciliophora</taxon>
        <taxon>Postciliodesmatophora</taxon>
        <taxon>Heterotrichea</taxon>
        <taxon>Heterotrichida</taxon>
        <taxon>Blepharismidae</taxon>
        <taxon>Blepharisma</taxon>
    </lineage>
</organism>
<dbReference type="GO" id="GO:0016020">
    <property type="term" value="C:membrane"/>
    <property type="evidence" value="ECO:0007669"/>
    <property type="project" value="UniProtKB-SubCell"/>
</dbReference>
<evidence type="ECO:0000256" key="6">
    <source>
        <dbReference type="ARBA" id="ARBA00023315"/>
    </source>
</evidence>
<dbReference type="Pfam" id="PF01529">
    <property type="entry name" value="DHHC"/>
    <property type="match status" value="1"/>
</dbReference>
<keyword evidence="10" id="KW-1185">Reference proteome</keyword>
<dbReference type="EC" id="2.3.1.225" evidence="7"/>
<feature type="domain" description="Palmitoyltransferase DHHC" evidence="8">
    <location>
        <begin position="90"/>
        <end position="216"/>
    </location>
</feature>
<evidence type="ECO:0000256" key="5">
    <source>
        <dbReference type="ARBA" id="ARBA00023136"/>
    </source>
</evidence>
<gene>
    <name evidence="9" type="ORF">BSTOLATCC_MIC41884</name>
</gene>
<evidence type="ECO:0000256" key="1">
    <source>
        <dbReference type="ARBA" id="ARBA00004141"/>
    </source>
</evidence>
<dbReference type="PANTHER" id="PTHR12246">
    <property type="entry name" value="PALMITOYLTRANSFERASE ZDHHC16"/>
    <property type="match status" value="1"/>
</dbReference>
<dbReference type="PROSITE" id="PS50216">
    <property type="entry name" value="DHHC"/>
    <property type="match status" value="1"/>
</dbReference>
<reference evidence="9" key="1">
    <citation type="submission" date="2021-09" db="EMBL/GenBank/DDBJ databases">
        <authorList>
            <consortium name="AG Swart"/>
            <person name="Singh M."/>
            <person name="Singh A."/>
            <person name="Seah K."/>
            <person name="Emmerich C."/>
        </authorList>
    </citation>
    <scope>NUCLEOTIDE SEQUENCE</scope>
    <source>
        <strain evidence="9">ATCC30299</strain>
    </source>
</reference>
<dbReference type="EMBL" id="CAJZBQ010000041">
    <property type="protein sequence ID" value="CAG9326610.1"/>
    <property type="molecule type" value="Genomic_DNA"/>
</dbReference>
<dbReference type="InterPro" id="IPR001594">
    <property type="entry name" value="Palmitoyltrfase_DHHC"/>
</dbReference>
<comment type="similarity">
    <text evidence="7">Belongs to the DHHC palmitoyltransferase family.</text>
</comment>
<feature type="transmembrane region" description="Helical" evidence="7">
    <location>
        <begin position="136"/>
        <end position="156"/>
    </location>
</feature>
<keyword evidence="3 7" id="KW-0812">Transmembrane</keyword>
<evidence type="ECO:0000256" key="7">
    <source>
        <dbReference type="RuleBase" id="RU079119"/>
    </source>
</evidence>
<keyword evidence="4 7" id="KW-1133">Transmembrane helix</keyword>
<comment type="subcellular location">
    <subcellularLocation>
        <location evidence="1">Membrane</location>
        <topology evidence="1">Multi-pass membrane protein</topology>
    </subcellularLocation>
</comment>
<feature type="transmembrane region" description="Helical" evidence="7">
    <location>
        <begin position="183"/>
        <end position="207"/>
    </location>
</feature>
<evidence type="ECO:0000256" key="2">
    <source>
        <dbReference type="ARBA" id="ARBA00022679"/>
    </source>
</evidence>
<comment type="caution">
    <text evidence="9">The sequence shown here is derived from an EMBL/GenBank/DDBJ whole genome shotgun (WGS) entry which is preliminary data.</text>
</comment>
<evidence type="ECO:0000313" key="10">
    <source>
        <dbReference type="Proteomes" id="UP001162131"/>
    </source>
</evidence>
<name>A0AAU9JLU8_9CILI</name>
<evidence type="ECO:0000256" key="4">
    <source>
        <dbReference type="ARBA" id="ARBA00022989"/>
    </source>
</evidence>
<evidence type="ECO:0000259" key="8">
    <source>
        <dbReference type="Pfam" id="PF01529"/>
    </source>
</evidence>